<keyword evidence="2" id="KW-1185">Reference proteome</keyword>
<dbReference type="Gene3D" id="1.10.3210.10">
    <property type="entry name" value="Hypothetical protein af1432"/>
    <property type="match status" value="1"/>
</dbReference>
<proteinExistence type="predicted"/>
<reference evidence="1 2" key="1">
    <citation type="submission" date="2024-08" db="EMBL/GenBank/DDBJ databases">
        <title>Draft Genome Sequence of Legionella lytica strain DSB2004, Isolated From a Fire Sprinkler System.</title>
        <authorList>
            <person name="Everhart A.D."/>
            <person name="Kidane D.T."/>
            <person name="Farone A.L."/>
            <person name="Farone M.B."/>
        </authorList>
    </citation>
    <scope>NUCLEOTIDE SEQUENCE [LARGE SCALE GENOMIC DNA]</scope>
    <source>
        <strain evidence="1 2">DSB2004</strain>
    </source>
</reference>
<evidence type="ECO:0000313" key="2">
    <source>
        <dbReference type="Proteomes" id="UP001615550"/>
    </source>
</evidence>
<comment type="caution">
    <text evidence="1">The sequence shown here is derived from an EMBL/GenBank/DDBJ whole genome shotgun (WGS) entry which is preliminary data.</text>
</comment>
<dbReference type="SUPFAM" id="SSF109604">
    <property type="entry name" value="HD-domain/PDEase-like"/>
    <property type="match status" value="1"/>
</dbReference>
<evidence type="ECO:0000313" key="1">
    <source>
        <dbReference type="EMBL" id="MFJ1268286.1"/>
    </source>
</evidence>
<name>A0ABW8D8V5_9GAMM</name>
<dbReference type="RefSeq" id="WP_400187099.1">
    <property type="nucleotide sequence ID" value="NZ_JBGORX010000001.1"/>
</dbReference>
<gene>
    <name evidence="1" type="ORF">ACD661_06940</name>
</gene>
<organism evidence="1 2">
    <name type="scientific">Legionella lytica</name>
    <dbReference type="NCBI Taxonomy" id="96232"/>
    <lineage>
        <taxon>Bacteria</taxon>
        <taxon>Pseudomonadati</taxon>
        <taxon>Pseudomonadota</taxon>
        <taxon>Gammaproteobacteria</taxon>
        <taxon>Legionellales</taxon>
        <taxon>Legionellaceae</taxon>
        <taxon>Legionella</taxon>
    </lineage>
</organism>
<dbReference type="EMBL" id="JBGORX010000001">
    <property type="protein sequence ID" value="MFJ1268286.1"/>
    <property type="molecule type" value="Genomic_DNA"/>
</dbReference>
<evidence type="ECO:0008006" key="3">
    <source>
        <dbReference type="Google" id="ProtNLM"/>
    </source>
</evidence>
<dbReference type="Proteomes" id="UP001615550">
    <property type="component" value="Unassembled WGS sequence"/>
</dbReference>
<sequence length="419" mass="48661">MPLFSEIQNENELIEGINYYFYSRPMSVVNFKRLQIPLPQPLRELISDDKRYVFRIRSSHGLLHVLAAAELISQIDEIYIQYVQGYTTALDEIAQTFRIGQDYLLDLIRIAVLLHDSGREGDGIDLWDDKSADNCRNFILQMNIRADLATLIADTIRHKDESKEFQRKYLHIHPKIDFLRHLVNMADTLEVIRTRDVFKPEYMPIARLVNEKVMVQQVIPRLVVPHRQLIIEQGRLAKRGDIEFEGSQYQFDDSAYSVQAGTDSSLMFAAYLEKVQRFNLSVLEINQRNLPNVLQRAIRGMETYLDDHKNPGVQFFHNGSFSPRYHSTVELSRARFYRSILKSTEQPNTEKIKALCALFVSKEGSTLKEAVSRSFNQGNEETIRAELYDLIQPDRDELDVINGVNQDIERYICRANGIR</sequence>
<accession>A0ABW8D8V5</accession>
<protein>
    <recommendedName>
        <fullName evidence="3">HD domain-containing protein</fullName>
    </recommendedName>
</protein>